<evidence type="ECO:0008006" key="3">
    <source>
        <dbReference type="Google" id="ProtNLM"/>
    </source>
</evidence>
<evidence type="ECO:0000313" key="2">
    <source>
        <dbReference type="EMBL" id="KCW71819.1"/>
    </source>
</evidence>
<evidence type="ECO:0000256" key="1">
    <source>
        <dbReference type="SAM" id="MobiDB-lite"/>
    </source>
</evidence>
<dbReference type="Gramene" id="KCW71819">
    <property type="protein sequence ID" value="KCW71819"/>
    <property type="gene ID" value="EUGRSUZ_E00305"/>
</dbReference>
<gene>
    <name evidence="2" type="ORF">EUGRSUZ_E00305</name>
</gene>
<feature type="compositionally biased region" description="Basic residues" evidence="1">
    <location>
        <begin position="19"/>
        <end position="28"/>
    </location>
</feature>
<accession>A0A059C0R4</accession>
<organism evidence="2">
    <name type="scientific">Eucalyptus grandis</name>
    <name type="common">Flooded gum</name>
    <dbReference type="NCBI Taxonomy" id="71139"/>
    <lineage>
        <taxon>Eukaryota</taxon>
        <taxon>Viridiplantae</taxon>
        <taxon>Streptophyta</taxon>
        <taxon>Embryophyta</taxon>
        <taxon>Tracheophyta</taxon>
        <taxon>Spermatophyta</taxon>
        <taxon>Magnoliopsida</taxon>
        <taxon>eudicotyledons</taxon>
        <taxon>Gunneridae</taxon>
        <taxon>Pentapetalae</taxon>
        <taxon>rosids</taxon>
        <taxon>malvids</taxon>
        <taxon>Myrtales</taxon>
        <taxon>Myrtaceae</taxon>
        <taxon>Myrtoideae</taxon>
        <taxon>Eucalypteae</taxon>
        <taxon>Eucalyptus</taxon>
    </lineage>
</organism>
<dbReference type="AlphaFoldDB" id="A0A059C0R4"/>
<dbReference type="eggNOG" id="ENOG502S1XW">
    <property type="taxonomic scope" value="Eukaryota"/>
</dbReference>
<feature type="compositionally biased region" description="Low complexity" evidence="1">
    <location>
        <begin position="31"/>
        <end position="40"/>
    </location>
</feature>
<dbReference type="OMA" id="MLEQMPR"/>
<name>A0A059C0R4_EUCGR</name>
<dbReference type="InParanoid" id="A0A059C0R4"/>
<reference evidence="2" key="1">
    <citation type="submission" date="2013-07" db="EMBL/GenBank/DDBJ databases">
        <title>The genome of Eucalyptus grandis.</title>
        <authorList>
            <person name="Schmutz J."/>
            <person name="Hayes R."/>
            <person name="Myburg A."/>
            <person name="Tuskan G."/>
            <person name="Grattapaglia D."/>
            <person name="Rokhsar D.S."/>
        </authorList>
    </citation>
    <scope>NUCLEOTIDE SEQUENCE</scope>
    <source>
        <tissue evidence="2">Leaf extractions</tissue>
    </source>
</reference>
<sequence length="158" mass="16813">MLLSRPGWTGLSLSLSQLKKKKERKQVGAKRAMATSSASGRGSGGGTREGGAKAIVADQISQAVQSTSNLLHLMQQSSPSQARLTMLPKKLLAKTATIGNTGRVLEEMPRVISALDAHVETSLQSVPHLQTVVQLLANMESNQLNSLSKVHFGREASD</sequence>
<feature type="region of interest" description="Disordered" evidence="1">
    <location>
        <begin position="19"/>
        <end position="51"/>
    </location>
</feature>
<protein>
    <recommendedName>
        <fullName evidence="3">Tobamovirus multiplication protein 2B</fullName>
    </recommendedName>
</protein>
<dbReference type="EMBL" id="KK198757">
    <property type="protein sequence ID" value="KCW71819.1"/>
    <property type="molecule type" value="Genomic_DNA"/>
</dbReference>
<proteinExistence type="predicted"/>
<dbReference type="FunCoup" id="A0A059C0R4">
    <property type="interactions" value="956"/>
</dbReference>